<keyword evidence="1" id="KW-0812">Transmembrane</keyword>
<sequence>MQFRAFQSQSEKMVFFETLFGFSKLDIFKMSKIRFPFYFLVTLFFIFQK</sequence>
<protein>
    <submittedName>
        <fullName evidence="2">Uncharacterized protein</fullName>
    </submittedName>
</protein>
<feature type="transmembrane region" description="Helical" evidence="1">
    <location>
        <begin position="33"/>
        <end position="48"/>
    </location>
</feature>
<name>A0A6C0I9C9_9ZZZZ</name>
<evidence type="ECO:0000256" key="1">
    <source>
        <dbReference type="SAM" id="Phobius"/>
    </source>
</evidence>
<keyword evidence="1" id="KW-1133">Transmembrane helix</keyword>
<reference evidence="2" key="1">
    <citation type="journal article" date="2020" name="Nature">
        <title>Giant virus diversity and host interactions through global metagenomics.</title>
        <authorList>
            <person name="Schulz F."/>
            <person name="Roux S."/>
            <person name="Paez-Espino D."/>
            <person name="Jungbluth S."/>
            <person name="Walsh D.A."/>
            <person name="Denef V.J."/>
            <person name="McMahon K.D."/>
            <person name="Konstantinidis K.T."/>
            <person name="Eloe-Fadrosh E.A."/>
            <person name="Kyrpides N.C."/>
            <person name="Woyke T."/>
        </authorList>
    </citation>
    <scope>NUCLEOTIDE SEQUENCE</scope>
    <source>
        <strain evidence="2">GVMAG-M-3300023184-51</strain>
    </source>
</reference>
<proteinExistence type="predicted"/>
<organism evidence="2">
    <name type="scientific">viral metagenome</name>
    <dbReference type="NCBI Taxonomy" id="1070528"/>
    <lineage>
        <taxon>unclassified sequences</taxon>
        <taxon>metagenomes</taxon>
        <taxon>organismal metagenomes</taxon>
    </lineage>
</organism>
<evidence type="ECO:0000313" key="2">
    <source>
        <dbReference type="EMBL" id="QHT89005.1"/>
    </source>
</evidence>
<dbReference type="EMBL" id="MN740130">
    <property type="protein sequence ID" value="QHT89005.1"/>
    <property type="molecule type" value="Genomic_DNA"/>
</dbReference>
<keyword evidence="1" id="KW-0472">Membrane</keyword>
<dbReference type="AlphaFoldDB" id="A0A6C0I9C9"/>
<accession>A0A6C0I9C9</accession>